<dbReference type="InterPro" id="IPR020456">
    <property type="entry name" value="Acylphosphatase"/>
</dbReference>
<name>A0AAW3JVM4_9FIRM</name>
<dbReference type="SUPFAM" id="SSF54975">
    <property type="entry name" value="Acylphosphatase/BLUF domain-like"/>
    <property type="match status" value="1"/>
</dbReference>
<accession>A0AAW3JVM4</accession>
<comment type="catalytic activity">
    <reaction evidence="4 5">
        <text>an acyl phosphate + H2O = a carboxylate + phosphate + H(+)</text>
        <dbReference type="Rhea" id="RHEA:14965"/>
        <dbReference type="ChEBI" id="CHEBI:15377"/>
        <dbReference type="ChEBI" id="CHEBI:15378"/>
        <dbReference type="ChEBI" id="CHEBI:29067"/>
        <dbReference type="ChEBI" id="CHEBI:43474"/>
        <dbReference type="ChEBI" id="CHEBI:59918"/>
        <dbReference type="EC" id="3.6.1.7"/>
    </reaction>
</comment>
<evidence type="ECO:0000313" key="9">
    <source>
        <dbReference type="Proteomes" id="UP000050833"/>
    </source>
</evidence>
<dbReference type="PANTHER" id="PTHR47268:SF4">
    <property type="entry name" value="ACYLPHOSPHATASE"/>
    <property type="match status" value="1"/>
</dbReference>
<evidence type="ECO:0000256" key="5">
    <source>
        <dbReference type="PROSITE-ProRule" id="PRU00520"/>
    </source>
</evidence>
<protein>
    <recommendedName>
        <fullName evidence="3 5">acylphosphatase</fullName>
        <ecNumber evidence="2 5">3.6.1.7</ecNumber>
    </recommendedName>
</protein>
<reference evidence="8 9" key="1">
    <citation type="submission" date="2015-10" db="EMBL/GenBank/DDBJ databases">
        <title>Butyribacter intestini gen. nov., sp. nov., a butyric acid-producing bacterium of the family Lachnospiraceae isolated from the human faeces.</title>
        <authorList>
            <person name="Zou Y."/>
            <person name="Xue W."/>
            <person name="Luo G."/>
            <person name="Lv M."/>
        </authorList>
    </citation>
    <scope>NUCLEOTIDE SEQUENCE [LARGE SCALE GENOMIC DNA]</scope>
    <source>
        <strain evidence="8 9">TF01-11</strain>
    </source>
</reference>
<keyword evidence="9" id="KW-1185">Reference proteome</keyword>
<gene>
    <name evidence="8" type="ORF">APZ18_02670</name>
</gene>
<feature type="active site" evidence="5">
    <location>
        <position position="36"/>
    </location>
</feature>
<feature type="active site" evidence="5">
    <location>
        <position position="18"/>
    </location>
</feature>
<evidence type="ECO:0000256" key="2">
    <source>
        <dbReference type="ARBA" id="ARBA00012150"/>
    </source>
</evidence>
<comment type="similarity">
    <text evidence="1 6">Belongs to the acylphosphatase family.</text>
</comment>
<comment type="caution">
    <text evidence="8">The sequence shown here is derived from an EMBL/GenBank/DDBJ whole genome shotgun (WGS) entry which is preliminary data.</text>
</comment>
<dbReference type="PROSITE" id="PS00151">
    <property type="entry name" value="ACYLPHOSPHATASE_2"/>
    <property type="match status" value="1"/>
</dbReference>
<dbReference type="PANTHER" id="PTHR47268">
    <property type="entry name" value="ACYLPHOSPHATASE"/>
    <property type="match status" value="1"/>
</dbReference>
<evidence type="ECO:0000256" key="4">
    <source>
        <dbReference type="ARBA" id="ARBA00047645"/>
    </source>
</evidence>
<evidence type="ECO:0000256" key="1">
    <source>
        <dbReference type="ARBA" id="ARBA00005614"/>
    </source>
</evidence>
<evidence type="ECO:0000256" key="6">
    <source>
        <dbReference type="RuleBase" id="RU004168"/>
    </source>
</evidence>
<dbReference type="PRINTS" id="PR00112">
    <property type="entry name" value="ACYLPHPHTASE"/>
</dbReference>
<dbReference type="InterPro" id="IPR036046">
    <property type="entry name" value="Acylphosphatase-like_dom_sf"/>
</dbReference>
<dbReference type="InterPro" id="IPR017968">
    <property type="entry name" value="Acylphosphatase_CS"/>
</dbReference>
<feature type="domain" description="Acylphosphatase-like" evidence="7">
    <location>
        <begin position="3"/>
        <end position="89"/>
    </location>
</feature>
<dbReference type="EC" id="3.6.1.7" evidence="2 5"/>
<dbReference type="AlphaFoldDB" id="A0AAW3JVM4"/>
<keyword evidence="5" id="KW-0378">Hydrolase</keyword>
<dbReference type="PROSITE" id="PS51160">
    <property type="entry name" value="ACYLPHOSPHATASE_3"/>
    <property type="match status" value="1"/>
</dbReference>
<dbReference type="Proteomes" id="UP000050833">
    <property type="component" value="Unassembled WGS sequence"/>
</dbReference>
<dbReference type="Pfam" id="PF00708">
    <property type="entry name" value="Acylphosphatase"/>
    <property type="match status" value="1"/>
</dbReference>
<dbReference type="InterPro" id="IPR001792">
    <property type="entry name" value="Acylphosphatase-like_dom"/>
</dbReference>
<evidence type="ECO:0000256" key="3">
    <source>
        <dbReference type="ARBA" id="ARBA00015991"/>
    </source>
</evidence>
<evidence type="ECO:0000259" key="7">
    <source>
        <dbReference type="PROSITE" id="PS51160"/>
    </source>
</evidence>
<dbReference type="Gene3D" id="3.30.70.100">
    <property type="match status" value="1"/>
</dbReference>
<sequence length="89" mass="10094">MVRKQIRFRGKVQGVGFRYHAKNAASSLGLTGWVRNESDGSVYMEVQGEDVLVERLLLNLNSDTYIDIQNVEIRSIDIVEKENGFSVAY</sequence>
<dbReference type="RefSeq" id="WP_055941362.1">
    <property type="nucleotide sequence ID" value="NZ_DBGBRS010000169.1"/>
</dbReference>
<organism evidence="8 9">
    <name type="scientific">Butyribacter intestini</name>
    <dbReference type="NCBI Taxonomy" id="1703332"/>
    <lineage>
        <taxon>Bacteria</taxon>
        <taxon>Bacillati</taxon>
        <taxon>Bacillota</taxon>
        <taxon>Clostridia</taxon>
        <taxon>Lachnospirales</taxon>
        <taxon>Lachnospiraceae</taxon>
        <taxon>Butyribacter</taxon>
    </lineage>
</organism>
<dbReference type="EMBL" id="LLKB01000001">
    <property type="protein sequence ID" value="KQC86118.1"/>
    <property type="molecule type" value="Genomic_DNA"/>
</dbReference>
<proteinExistence type="inferred from homology"/>
<evidence type="ECO:0000313" key="8">
    <source>
        <dbReference type="EMBL" id="KQC86118.1"/>
    </source>
</evidence>
<dbReference type="GO" id="GO:0003998">
    <property type="term" value="F:acylphosphatase activity"/>
    <property type="evidence" value="ECO:0007669"/>
    <property type="project" value="UniProtKB-EC"/>
</dbReference>